<keyword evidence="2" id="KW-1185">Reference proteome</keyword>
<name>A0ABS5CAF6_9BACL</name>
<dbReference type="Pfam" id="PF17957">
    <property type="entry name" value="Big_7"/>
    <property type="match status" value="2"/>
</dbReference>
<evidence type="ECO:0000313" key="1">
    <source>
        <dbReference type="EMBL" id="MBP3962978.1"/>
    </source>
</evidence>
<proteinExistence type="predicted"/>
<evidence type="ECO:0000313" key="2">
    <source>
        <dbReference type="Proteomes" id="UP000673394"/>
    </source>
</evidence>
<dbReference type="Proteomes" id="UP000673394">
    <property type="component" value="Unassembled WGS sequence"/>
</dbReference>
<accession>A0ABS5CAF6</accession>
<dbReference type="RefSeq" id="WP_210657709.1">
    <property type="nucleotide sequence ID" value="NZ_JAGKSP010000003.1"/>
</dbReference>
<dbReference type="NCBIfam" id="NF033679">
    <property type="entry name" value="DNRLRE_dom"/>
    <property type="match status" value="1"/>
</dbReference>
<dbReference type="Gene3D" id="2.60.40.10">
    <property type="entry name" value="Immunoglobulins"/>
    <property type="match status" value="2"/>
</dbReference>
<dbReference type="InterPro" id="IPR013783">
    <property type="entry name" value="Ig-like_fold"/>
</dbReference>
<dbReference type="EMBL" id="JAGKSP010000003">
    <property type="protein sequence ID" value="MBP3962978.1"/>
    <property type="molecule type" value="Genomic_DNA"/>
</dbReference>
<gene>
    <name evidence="1" type="ORF">I8J30_09735</name>
</gene>
<sequence>MSVKLISFICTIALLTGLFPVVSFGATQSFFAPAETSGSISVKLYPMENVASGQTKLVTFGVPFPRGSITPANVSKIRVLKGGTEIPAYVEMQTPWRSITNASLDGASVRVARIQIQNTFTSVYPNSETITVEWGLNNRSQNIATLTNPRSAWHQVTSGTFVASDNVYEPDVYAVLPKDFLAEGVLKGTRMSTFDSSITESRDNPATMDATEHWTGYTEMEHAFKNNFYMLINEDDPAVIAGDSGSGYKSDYKTNYDPWLYDRAATMYTLYMRSGSLKALREAVRHTDFYKTKIYPATTTPARAVGLFTLKNPDPNGWPGGNGAMYSYDESMAYTYWLTGDNDMLTYIPLIVQAHETNDEPTRWDPSLGTWTERHTAFRLLANLIAYEVTGNTTYKTNVQNQTADFIWHQNGAGGLIPANRVDGGLYHYGSQHGDGVTSDLIASTWMSVLTEDAMIRAYAFTEDTNIANFVKRMGTFLNNASRSDAYHAYDTYVGALRYPDYMVKYDGTSDALDGGRGSSSDPTGGTTIEHNLEVGNAILWADYFGQLLGGSPNTTWESAVNDLYYGYDIGVNFWIRPTGPSAGKTAYRITPNRKWGWEFRTTGSFTWLASQLLSGSGGPGDTTAPTVAITAPTSGQTVSGTITVSANASDNVGVAGVQFKVDGTNVGTEDTSSPYSISYNTSGLAAGSHTITAAARDAAGNTTTSSSVSVTKSAAADTTAPTVSITAPTSGQTVSGTITVSANASDNVGVAGVQFKVDGTNVGTEDTTSPYSISYNTTSLTNGSHMITAVARDAAGNTTTTTSVPVTVSNSTTGTVTFQQGVSGYSGAKDVSLTSQYSGNGGNIISGTLKVFDQTSQTTPYEIDSLLRFDNISIPAGKTVASAKLTLKMNTWATGFTMEGRYMLTDYDPTYTLIGWQNRKSGAQWATAGAKGNGTDYMSGKSFAITSFTATGDQVIDITLDPTVVQGWLTTPSTNQGVLLYIDNPTNIAVDIYSAEDATTANRPKLSITYQ</sequence>
<protein>
    <submittedName>
        <fullName evidence="1">DNRLRE domain-containing protein</fullName>
    </submittedName>
</protein>
<comment type="caution">
    <text evidence="1">The sequence shown here is derived from an EMBL/GenBank/DDBJ whole genome shotgun (WGS) entry which is preliminary data.</text>
</comment>
<reference evidence="1 2" key="1">
    <citation type="submission" date="2021-04" db="EMBL/GenBank/DDBJ databases">
        <title>Paenibacillus sp. DLE-14 whole genome sequence.</title>
        <authorList>
            <person name="Ham Y.J."/>
        </authorList>
    </citation>
    <scope>NUCLEOTIDE SEQUENCE [LARGE SCALE GENOMIC DNA]</scope>
    <source>
        <strain evidence="1 2">DLE-14</strain>
    </source>
</reference>
<organism evidence="1 2">
    <name type="scientific">Paenibacillus lignilyticus</name>
    <dbReference type="NCBI Taxonomy" id="1172615"/>
    <lineage>
        <taxon>Bacteria</taxon>
        <taxon>Bacillati</taxon>
        <taxon>Bacillota</taxon>
        <taxon>Bacilli</taxon>
        <taxon>Bacillales</taxon>
        <taxon>Paenibacillaceae</taxon>
        <taxon>Paenibacillus</taxon>
    </lineage>
</organism>